<evidence type="ECO:0000313" key="3">
    <source>
        <dbReference type="Proteomes" id="UP000075840"/>
    </source>
</evidence>
<reference evidence="2" key="1">
    <citation type="submission" date="2022-08" db="UniProtKB">
        <authorList>
            <consortium name="EnsemblMetazoa"/>
        </authorList>
    </citation>
    <scope>IDENTIFICATION</scope>
    <source>
        <strain evidence="2">Dongola</strain>
    </source>
</reference>
<dbReference type="Proteomes" id="UP000075840">
    <property type="component" value="Unassembled WGS sequence"/>
</dbReference>
<evidence type="ECO:0000256" key="1">
    <source>
        <dbReference type="SAM" id="MobiDB-lite"/>
    </source>
</evidence>
<dbReference type="VEuPathDB" id="VectorBase:AARA014890"/>
<feature type="region of interest" description="Disordered" evidence="1">
    <location>
        <begin position="1"/>
        <end position="58"/>
    </location>
</feature>
<sequence>GKASYVGSHRLRGANHKPNPRGGVRGEAALPANPRRRLQLHPGHKRNAEDPGQPRRGGTVLIFWRNLQRRSVAILRE</sequence>
<proteinExistence type="predicted"/>
<name>A0A182IHG0_ANOAR</name>
<keyword evidence="3" id="KW-1185">Reference proteome</keyword>
<dbReference type="EMBL" id="APCN01001043">
    <property type="status" value="NOT_ANNOTATED_CDS"/>
    <property type="molecule type" value="Genomic_DNA"/>
</dbReference>
<protein>
    <submittedName>
        <fullName evidence="2">Uncharacterized protein</fullName>
    </submittedName>
</protein>
<feature type="compositionally biased region" description="Basic residues" evidence="1">
    <location>
        <begin position="9"/>
        <end position="19"/>
    </location>
</feature>
<organism evidence="2 3">
    <name type="scientific">Anopheles arabiensis</name>
    <name type="common">Mosquito</name>
    <dbReference type="NCBI Taxonomy" id="7173"/>
    <lineage>
        <taxon>Eukaryota</taxon>
        <taxon>Metazoa</taxon>
        <taxon>Ecdysozoa</taxon>
        <taxon>Arthropoda</taxon>
        <taxon>Hexapoda</taxon>
        <taxon>Insecta</taxon>
        <taxon>Pterygota</taxon>
        <taxon>Neoptera</taxon>
        <taxon>Endopterygota</taxon>
        <taxon>Diptera</taxon>
        <taxon>Nematocera</taxon>
        <taxon>Culicoidea</taxon>
        <taxon>Culicidae</taxon>
        <taxon>Anophelinae</taxon>
        <taxon>Anopheles</taxon>
    </lineage>
</organism>
<dbReference type="EnsemblMetazoa" id="AARA014890-RA">
    <property type="protein sequence ID" value="AARA014890-PA"/>
    <property type="gene ID" value="AARA014890"/>
</dbReference>
<dbReference type="AlphaFoldDB" id="A0A182IHG0"/>
<evidence type="ECO:0000313" key="2">
    <source>
        <dbReference type="EnsemblMetazoa" id="AARA014890-PA"/>
    </source>
</evidence>
<accession>A0A182IHG0</accession>
<feature type="compositionally biased region" description="Basic residues" evidence="1">
    <location>
        <begin position="34"/>
        <end position="45"/>
    </location>
</feature>